<keyword evidence="2" id="KW-1185">Reference proteome</keyword>
<dbReference type="AlphaFoldDB" id="A0A1I4CJD5"/>
<dbReference type="RefSeq" id="WP_091686093.1">
    <property type="nucleotide sequence ID" value="NZ_FOSN01000023.1"/>
</dbReference>
<reference evidence="1 2" key="1">
    <citation type="submission" date="2016-10" db="EMBL/GenBank/DDBJ databases">
        <authorList>
            <person name="de Groot N.N."/>
        </authorList>
    </citation>
    <scope>NUCLEOTIDE SEQUENCE [LARGE SCALE GENOMIC DNA]</scope>
    <source>
        <strain evidence="1 2">NE2</strain>
    </source>
</reference>
<evidence type="ECO:0000313" key="1">
    <source>
        <dbReference type="EMBL" id="SFK80863.1"/>
    </source>
</evidence>
<name>A0A1I4CJD5_9HYPH</name>
<dbReference type="EMBL" id="FOSN01000023">
    <property type="protein sequence ID" value="SFK80863.1"/>
    <property type="molecule type" value="Genomic_DNA"/>
</dbReference>
<organism evidence="1 2">
    <name type="scientific">Methylocapsa palsarum</name>
    <dbReference type="NCBI Taxonomy" id="1612308"/>
    <lineage>
        <taxon>Bacteria</taxon>
        <taxon>Pseudomonadati</taxon>
        <taxon>Pseudomonadota</taxon>
        <taxon>Alphaproteobacteria</taxon>
        <taxon>Hyphomicrobiales</taxon>
        <taxon>Beijerinckiaceae</taxon>
        <taxon>Methylocapsa</taxon>
    </lineage>
</organism>
<gene>
    <name evidence="1" type="ORF">SAMN05444581_1238</name>
</gene>
<proteinExistence type="predicted"/>
<dbReference type="Proteomes" id="UP000198755">
    <property type="component" value="Unassembled WGS sequence"/>
</dbReference>
<accession>A0A1I4CJD5</accession>
<evidence type="ECO:0000313" key="2">
    <source>
        <dbReference type="Proteomes" id="UP000198755"/>
    </source>
</evidence>
<protein>
    <submittedName>
        <fullName evidence="1">Uncharacterized protein</fullName>
    </submittedName>
</protein>
<sequence length="102" mass="11222">MPADTDLVERKDSIESSLAALLVNGHALQDQMAILDASVRRLIQLLTQSREDKESSPLIELFGRLLQQQTIQIDLSKKILEVVMALDARTPASDVEGTAHPC</sequence>